<evidence type="ECO:0000313" key="5">
    <source>
        <dbReference type="Proteomes" id="UP000562352"/>
    </source>
</evidence>
<dbReference type="EC" id="2.5.1.10" evidence="4"/>
<dbReference type="GO" id="GO:0004311">
    <property type="term" value="F:geranylgeranyl diphosphate synthase activity"/>
    <property type="evidence" value="ECO:0007669"/>
    <property type="project" value="UniProtKB-EC"/>
</dbReference>
<keyword evidence="1" id="KW-0479">Metal-binding</keyword>
<dbReference type="PROSITE" id="PS00444">
    <property type="entry name" value="POLYPRENYL_SYNTHASE_2"/>
    <property type="match status" value="1"/>
</dbReference>
<dbReference type="EC" id="2.5.1.29" evidence="4"/>
<dbReference type="SUPFAM" id="SSF48576">
    <property type="entry name" value="Terpenoid synthases"/>
    <property type="match status" value="1"/>
</dbReference>
<dbReference type="GO" id="GO:0004161">
    <property type="term" value="F:dimethylallyltranstransferase activity"/>
    <property type="evidence" value="ECO:0007669"/>
    <property type="project" value="UniProtKB-EC"/>
</dbReference>
<comment type="caution">
    <text evidence="4">The sequence shown here is derived from an EMBL/GenBank/DDBJ whole genome shotgun (WGS) entry which is preliminary data.</text>
</comment>
<dbReference type="Pfam" id="PF00348">
    <property type="entry name" value="polyprenyl_synt"/>
    <property type="match status" value="1"/>
</dbReference>
<accession>A0A841DB26</accession>
<keyword evidence="2" id="KW-0460">Magnesium</keyword>
<evidence type="ECO:0000256" key="2">
    <source>
        <dbReference type="ARBA" id="ARBA00022842"/>
    </source>
</evidence>
<organism evidence="4 5">
    <name type="scientific">Planomonospora venezuelensis</name>
    <dbReference type="NCBI Taxonomy" id="1999"/>
    <lineage>
        <taxon>Bacteria</taxon>
        <taxon>Bacillati</taxon>
        <taxon>Actinomycetota</taxon>
        <taxon>Actinomycetes</taxon>
        <taxon>Streptosporangiales</taxon>
        <taxon>Streptosporangiaceae</taxon>
        <taxon>Planomonospora</taxon>
    </lineage>
</organism>
<comment type="similarity">
    <text evidence="3">Belongs to the FPP/GGPP synthase family.</text>
</comment>
<dbReference type="EC" id="2.5.1.1" evidence="4"/>
<keyword evidence="3 4" id="KW-0808">Transferase</keyword>
<dbReference type="InterPro" id="IPR000092">
    <property type="entry name" value="Polyprenyl_synt"/>
</dbReference>
<dbReference type="PANTHER" id="PTHR12001">
    <property type="entry name" value="GERANYLGERANYL PYROPHOSPHATE SYNTHASE"/>
    <property type="match status" value="1"/>
</dbReference>
<dbReference type="EMBL" id="JACHJJ010000030">
    <property type="protein sequence ID" value="MBB5967220.1"/>
    <property type="molecule type" value="Genomic_DNA"/>
</dbReference>
<dbReference type="GO" id="GO:0004337">
    <property type="term" value="F:(2E,6E)-farnesyl diphosphate synthase activity"/>
    <property type="evidence" value="ECO:0007669"/>
    <property type="project" value="UniProtKB-EC"/>
</dbReference>
<dbReference type="CDD" id="cd00685">
    <property type="entry name" value="Trans_IPPS_HT"/>
    <property type="match status" value="1"/>
</dbReference>
<dbReference type="InterPro" id="IPR033749">
    <property type="entry name" value="Polyprenyl_synt_CS"/>
</dbReference>
<dbReference type="InterPro" id="IPR008949">
    <property type="entry name" value="Isoprenoid_synthase_dom_sf"/>
</dbReference>
<dbReference type="RefSeq" id="WP_221474385.1">
    <property type="nucleotide sequence ID" value="NZ_BAAAWZ010000004.1"/>
</dbReference>
<dbReference type="GO" id="GO:0008299">
    <property type="term" value="P:isoprenoid biosynthetic process"/>
    <property type="evidence" value="ECO:0007669"/>
    <property type="project" value="InterPro"/>
</dbReference>
<dbReference type="GO" id="GO:0046872">
    <property type="term" value="F:metal ion binding"/>
    <property type="evidence" value="ECO:0007669"/>
    <property type="project" value="UniProtKB-KW"/>
</dbReference>
<protein>
    <submittedName>
        <fullName evidence="4">Geranylgeranyl diphosphate synthase type I</fullName>
        <ecNumber evidence="4">2.5.1.1</ecNumber>
        <ecNumber evidence="4">2.5.1.10</ecNumber>
        <ecNumber evidence="4">2.5.1.29</ecNumber>
    </submittedName>
</protein>
<dbReference type="Gene3D" id="1.10.600.10">
    <property type="entry name" value="Farnesyl Diphosphate Synthase"/>
    <property type="match status" value="1"/>
</dbReference>
<gene>
    <name evidence="4" type="ORF">FHS22_006522</name>
</gene>
<keyword evidence="5" id="KW-1185">Reference proteome</keyword>
<dbReference type="Proteomes" id="UP000562352">
    <property type="component" value="Unassembled WGS sequence"/>
</dbReference>
<name>A0A841DB26_PLAVE</name>
<dbReference type="PROSITE" id="PS00723">
    <property type="entry name" value="POLYPRENYL_SYNTHASE_1"/>
    <property type="match status" value="1"/>
</dbReference>
<dbReference type="SFLD" id="SFLDS00005">
    <property type="entry name" value="Isoprenoid_Synthase_Type_I"/>
    <property type="match status" value="1"/>
</dbReference>
<evidence type="ECO:0000256" key="1">
    <source>
        <dbReference type="ARBA" id="ARBA00022723"/>
    </source>
</evidence>
<evidence type="ECO:0000313" key="4">
    <source>
        <dbReference type="EMBL" id="MBB5967220.1"/>
    </source>
</evidence>
<evidence type="ECO:0000256" key="3">
    <source>
        <dbReference type="RuleBase" id="RU004466"/>
    </source>
</evidence>
<dbReference type="AlphaFoldDB" id="A0A841DB26"/>
<dbReference type="PANTHER" id="PTHR12001:SF86">
    <property type="entry name" value="GERANYLGERANYL DIPHOSPHATE SYNTHASE"/>
    <property type="match status" value="1"/>
</dbReference>
<reference evidence="4 5" key="1">
    <citation type="submission" date="2020-08" db="EMBL/GenBank/DDBJ databases">
        <title>Genomic Encyclopedia of Type Strains, Phase III (KMG-III): the genomes of soil and plant-associated and newly described type strains.</title>
        <authorList>
            <person name="Whitman W."/>
        </authorList>
    </citation>
    <scope>NUCLEOTIDE SEQUENCE [LARGE SCALE GENOMIC DNA]</scope>
    <source>
        <strain evidence="4 5">CECT 3303</strain>
    </source>
</reference>
<proteinExistence type="inferred from homology"/>
<sequence length="366" mass="38178">MVTSHDRAIGSLVNAQTRAGAAAGRTADDILAAARAMTEPAHQAAVERLPEEIRHVAGYHAGWWDADGRPCAGTGKAVRPALVLACARAIAEGAGWPGRAGPAAGAVRAAVPAAVAVELVHDFSLLHDDVMDGDPVRRHRPAAWTVFGTGSAVLAGDTLISLALDVLADSGAQTKVLTTALLRLCGGQNADLAFERRTDITLAECVTMAADKTGALLGCACELGALAGGADPARAARLREFGEHLGLAFQLVDDLLGIWGDPETTGKPVYGDLVARKKSLPVVAALTSQTPAGERLARLYGRNTLDEQALAQAAQLIDASGARLWATEQARHHMEAALEHLERAEPAPDAAADLRVLAHLIVHRDR</sequence>